<name>A0A6A5U0T2_9PLEO</name>
<evidence type="ECO:0000313" key="2">
    <source>
        <dbReference type="Proteomes" id="UP000800035"/>
    </source>
</evidence>
<accession>A0A6A5U0T2</accession>
<protein>
    <submittedName>
        <fullName evidence="1">Uncharacterized protein</fullName>
    </submittedName>
</protein>
<dbReference type="OrthoDB" id="3671334at2759"/>
<evidence type="ECO:0000313" key="1">
    <source>
        <dbReference type="EMBL" id="KAF1958214.1"/>
    </source>
</evidence>
<proteinExistence type="predicted"/>
<sequence length="284" mass="31977">MATLFDLPSELLKKIVHELIRTAGIHKTWRKRGTCRVFANEIQHNIFALQPNRVFNTIIEHKVWLLVFHRSKTMLQPRSNMYLGKVNEMIDWIAHEVGIAKDGEDDVREIVCKALVKAIGNSPVFDIFVQDDGPSDLYSSAKCAAEDCGDIFGDLLACAAEKQDLNVVKVISNHIETLPATGKAVFANRYMGMLFDRPLIHAIQLRDTNMIDALLALRNRWTSKLVPKPSYNDWLIAAISSDSLDQCSSWMDFFCDPSTPSTPGGLDLLHGEYETVMPSSDWLL</sequence>
<gene>
    <name evidence="1" type="ORF">CC80DRAFT_546451</name>
</gene>
<dbReference type="EMBL" id="ML976987">
    <property type="protein sequence ID" value="KAF1958214.1"/>
    <property type="molecule type" value="Genomic_DNA"/>
</dbReference>
<reference evidence="1" key="1">
    <citation type="journal article" date="2020" name="Stud. Mycol.">
        <title>101 Dothideomycetes genomes: a test case for predicting lifestyles and emergence of pathogens.</title>
        <authorList>
            <person name="Haridas S."/>
            <person name="Albert R."/>
            <person name="Binder M."/>
            <person name="Bloem J."/>
            <person name="Labutti K."/>
            <person name="Salamov A."/>
            <person name="Andreopoulos B."/>
            <person name="Baker S."/>
            <person name="Barry K."/>
            <person name="Bills G."/>
            <person name="Bluhm B."/>
            <person name="Cannon C."/>
            <person name="Castanera R."/>
            <person name="Culley D."/>
            <person name="Daum C."/>
            <person name="Ezra D."/>
            <person name="Gonzalez J."/>
            <person name="Henrissat B."/>
            <person name="Kuo A."/>
            <person name="Liang C."/>
            <person name="Lipzen A."/>
            <person name="Lutzoni F."/>
            <person name="Magnuson J."/>
            <person name="Mondo S."/>
            <person name="Nolan M."/>
            <person name="Ohm R."/>
            <person name="Pangilinan J."/>
            <person name="Park H.-J."/>
            <person name="Ramirez L."/>
            <person name="Alfaro M."/>
            <person name="Sun H."/>
            <person name="Tritt A."/>
            <person name="Yoshinaga Y."/>
            <person name="Zwiers L.-H."/>
            <person name="Turgeon B."/>
            <person name="Goodwin S."/>
            <person name="Spatafora J."/>
            <person name="Crous P."/>
            <person name="Grigoriev I."/>
        </authorList>
    </citation>
    <scope>NUCLEOTIDE SEQUENCE</scope>
    <source>
        <strain evidence="1">CBS 675.92</strain>
    </source>
</reference>
<organism evidence="1 2">
    <name type="scientific">Byssothecium circinans</name>
    <dbReference type="NCBI Taxonomy" id="147558"/>
    <lineage>
        <taxon>Eukaryota</taxon>
        <taxon>Fungi</taxon>
        <taxon>Dikarya</taxon>
        <taxon>Ascomycota</taxon>
        <taxon>Pezizomycotina</taxon>
        <taxon>Dothideomycetes</taxon>
        <taxon>Pleosporomycetidae</taxon>
        <taxon>Pleosporales</taxon>
        <taxon>Massarineae</taxon>
        <taxon>Massarinaceae</taxon>
        <taxon>Byssothecium</taxon>
    </lineage>
</organism>
<dbReference type="Proteomes" id="UP000800035">
    <property type="component" value="Unassembled WGS sequence"/>
</dbReference>
<dbReference type="AlphaFoldDB" id="A0A6A5U0T2"/>
<keyword evidence="2" id="KW-1185">Reference proteome</keyword>